<evidence type="ECO:0000313" key="2">
    <source>
        <dbReference type="Proteomes" id="UP000494115"/>
    </source>
</evidence>
<keyword evidence="2" id="KW-1185">Reference proteome</keyword>
<evidence type="ECO:0000313" key="1">
    <source>
        <dbReference type="EMBL" id="CAB3799249.1"/>
    </source>
</evidence>
<organism evidence="1 2">
    <name type="scientific">Pararobbsia alpina</name>
    <dbReference type="NCBI Taxonomy" id="621374"/>
    <lineage>
        <taxon>Bacteria</taxon>
        <taxon>Pseudomonadati</taxon>
        <taxon>Pseudomonadota</taxon>
        <taxon>Betaproteobacteria</taxon>
        <taxon>Burkholderiales</taxon>
        <taxon>Burkholderiaceae</taxon>
        <taxon>Pararobbsia</taxon>
    </lineage>
</organism>
<accession>A0A6S7BGJ5</accession>
<sequence length="122" mass="13163">MNEAPAYWRGRYAWTILSLIVLAASSYAQARAIRIVSGTYGQNCGAPIGNATHDLARQCNGRETCRYIVGKSLAGDPVVACRKDLLAEWLCSDTEFHTAALSPEAWGSTLVLSCIRQTGAGR</sequence>
<gene>
    <name evidence="1" type="ORF">LMG28138_04621</name>
</gene>
<dbReference type="Proteomes" id="UP000494115">
    <property type="component" value="Unassembled WGS sequence"/>
</dbReference>
<dbReference type="AlphaFoldDB" id="A0A6S7BGJ5"/>
<dbReference type="CDD" id="cd22823">
    <property type="entry name" value="Gal_Rha_Lectin"/>
    <property type="match status" value="1"/>
</dbReference>
<protein>
    <submittedName>
        <fullName evidence="1">Uncharacterized protein</fullName>
    </submittedName>
</protein>
<dbReference type="EMBL" id="CADIKM010000032">
    <property type="protein sequence ID" value="CAB3799249.1"/>
    <property type="molecule type" value="Genomic_DNA"/>
</dbReference>
<proteinExistence type="predicted"/>
<name>A0A6S7BGJ5_9BURK</name>
<reference evidence="1 2" key="1">
    <citation type="submission" date="2020-04" db="EMBL/GenBank/DDBJ databases">
        <authorList>
            <person name="De Canck E."/>
        </authorList>
    </citation>
    <scope>NUCLEOTIDE SEQUENCE [LARGE SCALE GENOMIC DNA]</scope>
    <source>
        <strain evidence="1 2">LMG 28138</strain>
    </source>
</reference>
<dbReference type="RefSeq" id="WP_175107255.1">
    <property type="nucleotide sequence ID" value="NZ_CADIKM010000032.1"/>
</dbReference>